<evidence type="ECO:0000313" key="2">
    <source>
        <dbReference type="EMBL" id="NYD36115.1"/>
    </source>
</evidence>
<keyword evidence="3" id="KW-1185">Reference proteome</keyword>
<reference evidence="2 3" key="1">
    <citation type="submission" date="2020-07" db="EMBL/GenBank/DDBJ databases">
        <title>Sequencing the genomes of 1000 actinobacteria strains.</title>
        <authorList>
            <person name="Klenk H.-P."/>
        </authorList>
    </citation>
    <scope>NUCLEOTIDE SEQUENCE [LARGE SCALE GENOMIC DNA]</scope>
    <source>
        <strain evidence="2 3">DSM 45772</strain>
    </source>
</reference>
<dbReference type="RefSeq" id="WP_179793844.1">
    <property type="nucleotide sequence ID" value="NZ_BAABHP010000007.1"/>
</dbReference>
<dbReference type="AlphaFoldDB" id="A0A7Y9J5H3"/>
<accession>A0A7Y9J5H3</accession>
<name>A0A7Y9J5H3_9PSEU</name>
<gene>
    <name evidence="2" type="ORF">BJ983_002217</name>
</gene>
<protein>
    <submittedName>
        <fullName evidence="2">Cytochrome c5</fullName>
    </submittedName>
</protein>
<dbReference type="Proteomes" id="UP000535890">
    <property type="component" value="Unassembled WGS sequence"/>
</dbReference>
<organism evidence="2 3">
    <name type="scientific">Actinomycetospora corticicola</name>
    <dbReference type="NCBI Taxonomy" id="663602"/>
    <lineage>
        <taxon>Bacteria</taxon>
        <taxon>Bacillati</taxon>
        <taxon>Actinomycetota</taxon>
        <taxon>Actinomycetes</taxon>
        <taxon>Pseudonocardiales</taxon>
        <taxon>Pseudonocardiaceae</taxon>
        <taxon>Actinomycetospora</taxon>
    </lineage>
</organism>
<proteinExistence type="predicted"/>
<dbReference type="EMBL" id="JACCBN010000001">
    <property type="protein sequence ID" value="NYD36115.1"/>
    <property type="molecule type" value="Genomic_DNA"/>
</dbReference>
<evidence type="ECO:0000256" key="1">
    <source>
        <dbReference type="SAM" id="MobiDB-lite"/>
    </source>
</evidence>
<comment type="caution">
    <text evidence="2">The sequence shown here is derived from an EMBL/GenBank/DDBJ whole genome shotgun (WGS) entry which is preliminary data.</text>
</comment>
<sequence>MSSDVDAFRGTPIFDEVDRWARRPEEGAPTMLTFTGTPTAPPSGARTVLALLAAAREERAPRHALRRA</sequence>
<evidence type="ECO:0000313" key="3">
    <source>
        <dbReference type="Proteomes" id="UP000535890"/>
    </source>
</evidence>
<feature type="region of interest" description="Disordered" evidence="1">
    <location>
        <begin position="24"/>
        <end position="43"/>
    </location>
</feature>